<sequence length="82" mass="9575">METLNKEKKNIEFALNNNNELNEINSFLQQEIDAIGYELCNKIDNTIIPKLKNDYGIDFSAIESVSKNIAKKIREDVEYRKH</sequence>
<name>A0ABU5RZC4_9BACT</name>
<keyword evidence="1" id="KW-0175">Coiled coil</keyword>
<dbReference type="Proteomes" id="UP001303899">
    <property type="component" value="Unassembled WGS sequence"/>
</dbReference>
<organism evidence="2 3">
    <name type="scientific">Arcicella gelida</name>
    <dbReference type="NCBI Taxonomy" id="2984195"/>
    <lineage>
        <taxon>Bacteria</taxon>
        <taxon>Pseudomonadati</taxon>
        <taxon>Bacteroidota</taxon>
        <taxon>Cytophagia</taxon>
        <taxon>Cytophagales</taxon>
        <taxon>Flectobacillaceae</taxon>
        <taxon>Arcicella</taxon>
    </lineage>
</organism>
<evidence type="ECO:0000313" key="3">
    <source>
        <dbReference type="Proteomes" id="UP001303899"/>
    </source>
</evidence>
<feature type="coiled-coil region" evidence="1">
    <location>
        <begin position="4"/>
        <end position="31"/>
    </location>
</feature>
<dbReference type="EMBL" id="JAYGIL010000002">
    <property type="protein sequence ID" value="MEA5401564.1"/>
    <property type="molecule type" value="Genomic_DNA"/>
</dbReference>
<gene>
    <name evidence="2" type="ORF">VB776_01465</name>
</gene>
<keyword evidence="3" id="KW-1185">Reference proteome</keyword>
<proteinExistence type="predicted"/>
<reference evidence="2 3" key="1">
    <citation type="submission" date="2023-12" db="EMBL/GenBank/DDBJ databases">
        <title>Novel species of the genus Arcicella isolated from rivers.</title>
        <authorList>
            <person name="Lu H."/>
        </authorList>
    </citation>
    <scope>NUCLEOTIDE SEQUENCE [LARGE SCALE GENOMIC DNA]</scope>
    <source>
        <strain evidence="2 3">DC2W</strain>
    </source>
</reference>
<dbReference type="RefSeq" id="WP_323325312.1">
    <property type="nucleotide sequence ID" value="NZ_JAYGIL010000002.1"/>
</dbReference>
<evidence type="ECO:0000256" key="1">
    <source>
        <dbReference type="SAM" id="Coils"/>
    </source>
</evidence>
<accession>A0ABU5RZC4</accession>
<comment type="caution">
    <text evidence="2">The sequence shown here is derived from an EMBL/GenBank/DDBJ whole genome shotgun (WGS) entry which is preliminary data.</text>
</comment>
<protein>
    <submittedName>
        <fullName evidence="2">Uncharacterized protein</fullName>
    </submittedName>
</protein>
<evidence type="ECO:0000313" key="2">
    <source>
        <dbReference type="EMBL" id="MEA5401564.1"/>
    </source>
</evidence>